<dbReference type="InterPro" id="IPR002259">
    <property type="entry name" value="Eqnu_transpt"/>
</dbReference>
<evidence type="ECO:0000256" key="1">
    <source>
        <dbReference type="ARBA" id="ARBA00004141"/>
    </source>
</evidence>
<dbReference type="Proteomes" id="UP000015453">
    <property type="component" value="Unassembled WGS sequence"/>
</dbReference>
<comment type="subcellular location">
    <subcellularLocation>
        <location evidence="1">Membrane</location>
        <topology evidence="1">Multi-pass membrane protein</topology>
    </subcellularLocation>
</comment>
<gene>
    <name evidence="8" type="ORF">M569_01771</name>
</gene>
<proteinExistence type="inferred from homology"/>
<sequence length="406" mass="43479">MGGATADGAGTESAALLIPQQQRQHHVPQDSFNIAYVMYCALGAGLYFPFNAFITAVDYFSYLYPEAAVDRAFSVVNFLSSVAALLPVIAFARKSDSFWSVNVGYVMFVVSLLSVPLVDAFYIKGEVGLYGGYYVAVGACGLCGVATSLVQASVTGSAGLLPKRYMQGLVAGTAVSSVMVSALRILTKAVCSQDGGGLRLSAAIYFVVGIAFMLLNIVFYNLSHKLAVVKYHQQLKAKDEASSLCLWEVAGSVKWYILSILITFAVTCSIFPGSVTADVQSSYLKDWYPIILVMAYNVSDLVGKSLTSIYIVENPGTAMVGAFARTLFLPAFYFCLKGPEVFRTEVPVTVLTCLLGLSNGYFASVLLIKGPKSVGRKDAETVGFLLVFVLVVGLAVGSVASWFWLL</sequence>
<evidence type="ECO:0000256" key="7">
    <source>
        <dbReference type="SAM" id="Phobius"/>
    </source>
</evidence>
<evidence type="ECO:0000256" key="3">
    <source>
        <dbReference type="ARBA" id="ARBA00022448"/>
    </source>
</evidence>
<accession>S8D0S7</accession>
<reference evidence="8 9" key="1">
    <citation type="journal article" date="2013" name="BMC Genomics">
        <title>The miniature genome of a carnivorous plant Genlisea aurea contains a low number of genes and short non-coding sequences.</title>
        <authorList>
            <person name="Leushkin E.V."/>
            <person name="Sutormin R.A."/>
            <person name="Nabieva E.R."/>
            <person name="Penin A.A."/>
            <person name="Kondrashov A.S."/>
            <person name="Logacheva M.D."/>
        </authorList>
    </citation>
    <scope>NUCLEOTIDE SEQUENCE [LARGE SCALE GENOMIC DNA]</scope>
</reference>
<organism evidence="8 9">
    <name type="scientific">Genlisea aurea</name>
    <dbReference type="NCBI Taxonomy" id="192259"/>
    <lineage>
        <taxon>Eukaryota</taxon>
        <taxon>Viridiplantae</taxon>
        <taxon>Streptophyta</taxon>
        <taxon>Embryophyta</taxon>
        <taxon>Tracheophyta</taxon>
        <taxon>Spermatophyta</taxon>
        <taxon>Magnoliopsida</taxon>
        <taxon>eudicotyledons</taxon>
        <taxon>Gunneridae</taxon>
        <taxon>Pentapetalae</taxon>
        <taxon>asterids</taxon>
        <taxon>lamiids</taxon>
        <taxon>Lamiales</taxon>
        <taxon>Lentibulariaceae</taxon>
        <taxon>Genlisea</taxon>
    </lineage>
</organism>
<feature type="transmembrane region" description="Helical" evidence="7">
    <location>
        <begin position="198"/>
        <end position="220"/>
    </location>
</feature>
<dbReference type="PANTHER" id="PTHR10332:SF10">
    <property type="entry name" value="EQUILIBRATIVE NUCLEOSIDE TRANSPORTER 4"/>
    <property type="match status" value="1"/>
</dbReference>
<feature type="transmembrane region" description="Helical" evidence="7">
    <location>
        <begin position="382"/>
        <end position="405"/>
    </location>
</feature>
<feature type="transmembrane region" description="Helical" evidence="7">
    <location>
        <begin position="72"/>
        <end position="92"/>
    </location>
</feature>
<evidence type="ECO:0000313" key="8">
    <source>
        <dbReference type="EMBL" id="EPS72985.1"/>
    </source>
</evidence>
<feature type="transmembrane region" description="Helical" evidence="7">
    <location>
        <begin position="36"/>
        <end position="60"/>
    </location>
</feature>
<evidence type="ECO:0000256" key="6">
    <source>
        <dbReference type="ARBA" id="ARBA00023136"/>
    </source>
</evidence>
<dbReference type="PRINTS" id="PR01130">
    <property type="entry name" value="DERENTRNSPRT"/>
</dbReference>
<dbReference type="EMBL" id="AUSU01000612">
    <property type="protein sequence ID" value="EPS72985.1"/>
    <property type="molecule type" value="Genomic_DNA"/>
</dbReference>
<keyword evidence="6 7" id="KW-0472">Membrane</keyword>
<protein>
    <submittedName>
        <fullName evidence="8">Equilibrative nucleoside transporter 1</fullName>
    </submittedName>
</protein>
<dbReference type="PANTHER" id="PTHR10332">
    <property type="entry name" value="EQUILIBRATIVE NUCLEOSIDE TRANSPORTER"/>
    <property type="match status" value="1"/>
</dbReference>
<feature type="transmembrane region" description="Helical" evidence="7">
    <location>
        <begin position="348"/>
        <end position="370"/>
    </location>
</feature>
<feature type="transmembrane region" description="Helical" evidence="7">
    <location>
        <begin position="255"/>
        <end position="275"/>
    </location>
</feature>
<feature type="transmembrane region" description="Helical" evidence="7">
    <location>
        <begin position="98"/>
        <end position="121"/>
    </location>
</feature>
<keyword evidence="3" id="KW-0813">Transport</keyword>
<dbReference type="GO" id="GO:0005886">
    <property type="term" value="C:plasma membrane"/>
    <property type="evidence" value="ECO:0007669"/>
    <property type="project" value="TreeGrafter"/>
</dbReference>
<evidence type="ECO:0000313" key="9">
    <source>
        <dbReference type="Proteomes" id="UP000015453"/>
    </source>
</evidence>
<evidence type="ECO:0000256" key="5">
    <source>
        <dbReference type="ARBA" id="ARBA00022989"/>
    </source>
</evidence>
<name>S8D0S7_9LAMI</name>
<evidence type="ECO:0000256" key="4">
    <source>
        <dbReference type="ARBA" id="ARBA00022692"/>
    </source>
</evidence>
<comment type="similarity">
    <text evidence="2">Belongs to the SLC29A/ENT transporter (TC 2.A.57) family.</text>
</comment>
<feature type="transmembrane region" description="Helical" evidence="7">
    <location>
        <begin position="133"/>
        <end position="153"/>
    </location>
</feature>
<dbReference type="Pfam" id="PF01733">
    <property type="entry name" value="Nucleoside_tran"/>
    <property type="match status" value="2"/>
</dbReference>
<keyword evidence="9" id="KW-1185">Reference proteome</keyword>
<evidence type="ECO:0000256" key="2">
    <source>
        <dbReference type="ARBA" id="ARBA00007965"/>
    </source>
</evidence>
<feature type="transmembrane region" description="Helical" evidence="7">
    <location>
        <begin position="165"/>
        <end position="186"/>
    </location>
</feature>
<keyword evidence="5 7" id="KW-1133">Transmembrane helix</keyword>
<feature type="transmembrane region" description="Helical" evidence="7">
    <location>
        <begin position="318"/>
        <end position="336"/>
    </location>
</feature>
<comment type="caution">
    <text evidence="8">The sequence shown here is derived from an EMBL/GenBank/DDBJ whole genome shotgun (WGS) entry which is preliminary data.</text>
</comment>
<dbReference type="GO" id="GO:0005337">
    <property type="term" value="F:nucleoside transmembrane transporter activity"/>
    <property type="evidence" value="ECO:0007669"/>
    <property type="project" value="InterPro"/>
</dbReference>
<dbReference type="AlphaFoldDB" id="S8D0S7"/>
<dbReference type="OrthoDB" id="1856718at2759"/>
<feature type="transmembrane region" description="Helical" evidence="7">
    <location>
        <begin position="287"/>
        <end position="312"/>
    </location>
</feature>
<keyword evidence="4 7" id="KW-0812">Transmembrane</keyword>